<dbReference type="AlphaFoldDB" id="A0A941CX08"/>
<evidence type="ECO:0000313" key="3">
    <source>
        <dbReference type="Proteomes" id="UP000675431"/>
    </source>
</evidence>
<sequence>MHILNIIHFRLKRSITNEQGFVFVYLLTILLVVTTVLLHHLSLQHIQTENLLLIQEQQKIQQLIQIAQHDLQDIIDQTSETEGTVLLEYLVGYVMTHYTLESPSTYRVQLTVETPRGTTYKNTTLMNKSEAIRPE</sequence>
<organism evidence="2 3">
    <name type="scientific">Allobacillus saliphilus</name>
    <dbReference type="NCBI Taxonomy" id="2912308"/>
    <lineage>
        <taxon>Bacteria</taxon>
        <taxon>Bacillati</taxon>
        <taxon>Bacillota</taxon>
        <taxon>Bacilli</taxon>
        <taxon>Bacillales</taxon>
        <taxon>Bacillaceae</taxon>
        <taxon>Allobacillus</taxon>
    </lineage>
</organism>
<comment type="caution">
    <text evidence="2">The sequence shown here is derived from an EMBL/GenBank/DDBJ whole genome shotgun (WGS) entry which is preliminary data.</text>
</comment>
<reference evidence="2 3" key="1">
    <citation type="submission" date="2021-04" db="EMBL/GenBank/DDBJ databases">
        <title>Allobacillus sp. nov. SKP8-2 isolated from shrimp paste.</title>
        <authorList>
            <person name="Tanasupawat S."/>
            <person name="Yiamsombat S."/>
            <person name="Kanchanasin P."/>
            <person name="Kuncharoen N."/>
        </authorList>
    </citation>
    <scope>NUCLEOTIDE SEQUENCE [LARGE SCALE GENOMIC DNA]</scope>
    <source>
        <strain evidence="2 3">SKP8-2</strain>
    </source>
</reference>
<gene>
    <name evidence="2" type="ORF">KC820_08565</name>
</gene>
<feature type="transmembrane region" description="Helical" evidence="1">
    <location>
        <begin position="21"/>
        <end position="41"/>
    </location>
</feature>
<keyword evidence="3" id="KW-1185">Reference proteome</keyword>
<evidence type="ECO:0000313" key="2">
    <source>
        <dbReference type="EMBL" id="MBR7554206.1"/>
    </source>
</evidence>
<keyword evidence="1" id="KW-0812">Transmembrane</keyword>
<name>A0A941CX08_9BACI</name>
<evidence type="ECO:0008006" key="4">
    <source>
        <dbReference type="Google" id="ProtNLM"/>
    </source>
</evidence>
<accession>A0A941CX08</accession>
<keyword evidence="1" id="KW-0472">Membrane</keyword>
<evidence type="ECO:0000256" key="1">
    <source>
        <dbReference type="SAM" id="Phobius"/>
    </source>
</evidence>
<protein>
    <recommendedName>
        <fullName evidence="4">ComG operon protein 7</fullName>
    </recommendedName>
</protein>
<keyword evidence="1" id="KW-1133">Transmembrane helix</keyword>
<dbReference type="EMBL" id="JAGSIE010000024">
    <property type="protein sequence ID" value="MBR7554206.1"/>
    <property type="molecule type" value="Genomic_DNA"/>
</dbReference>
<proteinExistence type="predicted"/>
<dbReference type="Proteomes" id="UP000675431">
    <property type="component" value="Unassembled WGS sequence"/>
</dbReference>